<reference evidence="10" key="1">
    <citation type="submission" date="2019-08" db="EMBL/GenBank/DDBJ databases">
        <authorList>
            <person name="Kucharzyk K."/>
            <person name="Murdoch R.W."/>
            <person name="Higgins S."/>
            <person name="Loffler F."/>
        </authorList>
    </citation>
    <scope>NUCLEOTIDE SEQUENCE</scope>
</reference>
<dbReference type="HAMAP" id="MF_00211">
    <property type="entry name" value="TrpD"/>
    <property type="match status" value="1"/>
</dbReference>
<gene>
    <name evidence="10" type="primary">trpD_14</name>
    <name evidence="10" type="ORF">SDC9_43537</name>
</gene>
<dbReference type="InterPro" id="IPR036320">
    <property type="entry name" value="Glycosyl_Trfase_fam3_N_dom_sf"/>
</dbReference>
<dbReference type="SUPFAM" id="SSF47648">
    <property type="entry name" value="Nucleoside phosphorylase/phosphoribosyltransferase N-terminal domain"/>
    <property type="match status" value="1"/>
</dbReference>
<dbReference type="EMBL" id="VSSQ01000550">
    <property type="protein sequence ID" value="MPL97347.1"/>
    <property type="molecule type" value="Genomic_DNA"/>
</dbReference>
<dbReference type="InterPro" id="IPR017459">
    <property type="entry name" value="Glycosyl_Trfase_fam3_N_dom"/>
</dbReference>
<protein>
    <recommendedName>
        <fullName evidence="2">anthranilate phosphoribosyltransferase</fullName>
        <ecNumber evidence="2">2.4.2.18</ecNumber>
    </recommendedName>
</protein>
<dbReference type="GO" id="GO:0000162">
    <property type="term" value="P:L-tryptophan biosynthetic process"/>
    <property type="evidence" value="ECO:0007669"/>
    <property type="project" value="UniProtKB-KW"/>
</dbReference>
<dbReference type="Pfam" id="PF02885">
    <property type="entry name" value="Glycos_trans_3N"/>
    <property type="match status" value="1"/>
</dbReference>
<comment type="pathway">
    <text evidence="1">Amino-acid biosynthesis; L-tryptophan biosynthesis; L-tryptophan from chorismate: step 2/5.</text>
</comment>
<evidence type="ECO:0000259" key="8">
    <source>
        <dbReference type="Pfam" id="PF00591"/>
    </source>
</evidence>
<dbReference type="NCBIfam" id="TIGR01245">
    <property type="entry name" value="trpD"/>
    <property type="match status" value="1"/>
</dbReference>
<dbReference type="GO" id="GO:0004048">
    <property type="term" value="F:anthranilate phosphoribosyltransferase activity"/>
    <property type="evidence" value="ECO:0007669"/>
    <property type="project" value="UniProtKB-EC"/>
</dbReference>
<dbReference type="EC" id="2.4.2.18" evidence="2"/>
<accession>A0A644W180</accession>
<dbReference type="Gene3D" id="3.40.1030.10">
    <property type="entry name" value="Nucleoside phosphorylase/phosphoribosyltransferase catalytic domain"/>
    <property type="match status" value="1"/>
</dbReference>
<organism evidence="10">
    <name type="scientific">bioreactor metagenome</name>
    <dbReference type="NCBI Taxonomy" id="1076179"/>
    <lineage>
        <taxon>unclassified sequences</taxon>
        <taxon>metagenomes</taxon>
        <taxon>ecological metagenomes</taxon>
    </lineage>
</organism>
<keyword evidence="5 10" id="KW-0808">Transferase</keyword>
<dbReference type="PANTHER" id="PTHR43285">
    <property type="entry name" value="ANTHRANILATE PHOSPHORIBOSYLTRANSFERASE"/>
    <property type="match status" value="1"/>
</dbReference>
<dbReference type="SUPFAM" id="SSF52418">
    <property type="entry name" value="Nucleoside phosphorylase/phosphoribosyltransferase catalytic domain"/>
    <property type="match status" value="1"/>
</dbReference>
<evidence type="ECO:0000256" key="7">
    <source>
        <dbReference type="ARBA" id="ARBA00023141"/>
    </source>
</evidence>
<evidence type="ECO:0000256" key="1">
    <source>
        <dbReference type="ARBA" id="ARBA00004907"/>
    </source>
</evidence>
<evidence type="ECO:0000256" key="2">
    <source>
        <dbReference type="ARBA" id="ARBA00011948"/>
    </source>
</evidence>
<dbReference type="InterPro" id="IPR035902">
    <property type="entry name" value="Nuc_phospho_transferase"/>
</dbReference>
<dbReference type="InterPro" id="IPR000312">
    <property type="entry name" value="Glycosyl_Trfase_fam3"/>
</dbReference>
<evidence type="ECO:0000256" key="3">
    <source>
        <dbReference type="ARBA" id="ARBA00022605"/>
    </source>
</evidence>
<keyword evidence="3" id="KW-0028">Amino-acid biosynthesis</keyword>
<dbReference type="Pfam" id="PF00591">
    <property type="entry name" value="Glycos_transf_3"/>
    <property type="match status" value="1"/>
</dbReference>
<dbReference type="GO" id="GO:0005829">
    <property type="term" value="C:cytosol"/>
    <property type="evidence" value="ECO:0007669"/>
    <property type="project" value="TreeGrafter"/>
</dbReference>
<dbReference type="PANTHER" id="PTHR43285:SF2">
    <property type="entry name" value="ANTHRANILATE PHOSPHORIBOSYLTRANSFERASE"/>
    <property type="match status" value="1"/>
</dbReference>
<proteinExistence type="inferred from homology"/>
<keyword evidence="7" id="KW-0057">Aromatic amino acid biosynthesis</keyword>
<dbReference type="InterPro" id="IPR005940">
    <property type="entry name" value="Anthranilate_Pribosyl_Tfrase"/>
</dbReference>
<dbReference type="Gene3D" id="1.20.970.10">
    <property type="entry name" value="Transferase, Pyrimidine Nucleoside Phosphorylase, Chain C"/>
    <property type="match status" value="1"/>
</dbReference>
<feature type="domain" description="Glycosyl transferase family 3" evidence="8">
    <location>
        <begin position="73"/>
        <end position="324"/>
    </location>
</feature>
<sequence length="344" mass="36039">MLKDYLNQVVSGEHLSRCEAKEAMNVIMSGQANDSQIGAFLTALRMKGETSAEVTGFAETMRMHAKGINCCSQRLIDTCGTGGDRKGTFNVSTTTAFVLAGAGLSVAKHGNSGVSSSCGSADVLTELGINVDLSPEIVTQAIDRFNIGFLYAPLFHTAMKHVAKPRRELGFRTVFNILGPLTNPANASCQLVGVYDGSLINKAAEALIGLGVERAMVVHSLDGMDEISTAAPTKVAEVNNGELKYYTINSADYGFAASSLDDYQGGSPAENAVILLKILTGATGAKRDIVLINAAAALVVGGLAEDMKEGILLAAKSIDSGAALAKLQALKQISSKYKEESLLL</sequence>
<feature type="domain" description="Glycosyl transferase family 3 N-terminal" evidence="9">
    <location>
        <begin position="3"/>
        <end position="65"/>
    </location>
</feature>
<evidence type="ECO:0000259" key="9">
    <source>
        <dbReference type="Pfam" id="PF02885"/>
    </source>
</evidence>
<evidence type="ECO:0000256" key="5">
    <source>
        <dbReference type="ARBA" id="ARBA00022679"/>
    </source>
</evidence>
<name>A0A644W180_9ZZZZ</name>
<dbReference type="FunFam" id="3.40.1030.10:FF:000002">
    <property type="entry name" value="Anthranilate phosphoribosyltransferase"/>
    <property type="match status" value="1"/>
</dbReference>
<evidence type="ECO:0000256" key="4">
    <source>
        <dbReference type="ARBA" id="ARBA00022676"/>
    </source>
</evidence>
<keyword evidence="4 10" id="KW-0328">Glycosyltransferase</keyword>
<keyword evidence="6" id="KW-0822">Tryptophan biosynthesis</keyword>
<dbReference type="AlphaFoldDB" id="A0A644W180"/>
<comment type="caution">
    <text evidence="10">The sequence shown here is derived from an EMBL/GenBank/DDBJ whole genome shotgun (WGS) entry which is preliminary data.</text>
</comment>
<evidence type="ECO:0000256" key="6">
    <source>
        <dbReference type="ARBA" id="ARBA00022822"/>
    </source>
</evidence>
<evidence type="ECO:0000313" key="10">
    <source>
        <dbReference type="EMBL" id="MPL97347.1"/>
    </source>
</evidence>